<dbReference type="InterPro" id="IPR011990">
    <property type="entry name" value="TPR-like_helical_dom_sf"/>
</dbReference>
<name>A0A1M5TDE1_9FLAO</name>
<organism evidence="4 5">
    <name type="scientific">Winogradskyella jejuensis</name>
    <dbReference type="NCBI Taxonomy" id="1089305"/>
    <lineage>
        <taxon>Bacteria</taxon>
        <taxon>Pseudomonadati</taxon>
        <taxon>Bacteroidota</taxon>
        <taxon>Flavobacteriia</taxon>
        <taxon>Flavobacteriales</taxon>
        <taxon>Flavobacteriaceae</taxon>
        <taxon>Winogradskyella</taxon>
    </lineage>
</organism>
<dbReference type="EMBL" id="FQWS01000002">
    <property type="protein sequence ID" value="SHH48738.1"/>
    <property type="molecule type" value="Genomic_DNA"/>
</dbReference>
<dbReference type="InterPro" id="IPR012910">
    <property type="entry name" value="Plug_dom"/>
</dbReference>
<dbReference type="Gene3D" id="2.60.40.1120">
    <property type="entry name" value="Carboxypeptidase-like, regulatory domain"/>
    <property type="match status" value="1"/>
</dbReference>
<keyword evidence="4" id="KW-0675">Receptor</keyword>
<gene>
    <name evidence="4" type="ORF">SAMN05444148_2130</name>
</gene>
<evidence type="ECO:0000313" key="5">
    <source>
        <dbReference type="Proteomes" id="UP000184522"/>
    </source>
</evidence>
<dbReference type="InterPro" id="IPR023997">
    <property type="entry name" value="TonB-dep_OMP_SusC/RagA_CS"/>
</dbReference>
<keyword evidence="2" id="KW-0813">Transport</keyword>
<keyword evidence="2" id="KW-0998">Cell outer membrane</keyword>
<dbReference type="PANTHER" id="PTHR30069:SF29">
    <property type="entry name" value="HEMOGLOBIN AND HEMOGLOBIN-HAPTOGLOBIN-BINDING PROTEIN 1-RELATED"/>
    <property type="match status" value="1"/>
</dbReference>
<dbReference type="InterPro" id="IPR039426">
    <property type="entry name" value="TonB-dep_rcpt-like"/>
</dbReference>
<dbReference type="STRING" id="1089305.SAMN05444148_2130"/>
<dbReference type="InterPro" id="IPR036465">
    <property type="entry name" value="vWFA_dom_sf"/>
</dbReference>
<keyword evidence="2" id="KW-0812">Transmembrane</keyword>
<dbReference type="GO" id="GO:0015344">
    <property type="term" value="F:siderophore uptake transmembrane transporter activity"/>
    <property type="evidence" value="ECO:0007669"/>
    <property type="project" value="TreeGrafter"/>
</dbReference>
<evidence type="ECO:0000259" key="3">
    <source>
        <dbReference type="PROSITE" id="PS51468"/>
    </source>
</evidence>
<dbReference type="Gene3D" id="1.25.40.10">
    <property type="entry name" value="Tetratricopeptide repeat domain"/>
    <property type="match status" value="1"/>
</dbReference>
<dbReference type="OrthoDB" id="9768177at2"/>
<protein>
    <submittedName>
        <fullName evidence="4">TonB-dependent outer membrane receptor, SusC/RagA subfamily, signature region</fullName>
    </submittedName>
</protein>
<dbReference type="SUPFAM" id="SSF56935">
    <property type="entry name" value="Porins"/>
    <property type="match status" value="1"/>
</dbReference>
<dbReference type="PANTHER" id="PTHR30069">
    <property type="entry name" value="TONB-DEPENDENT OUTER MEMBRANE RECEPTOR"/>
    <property type="match status" value="1"/>
</dbReference>
<comment type="subcellular location">
    <subcellularLocation>
        <location evidence="2">Cell outer membrane</location>
        <topology evidence="2">Multi-pass membrane protein</topology>
    </subcellularLocation>
</comment>
<dbReference type="InterPro" id="IPR013694">
    <property type="entry name" value="VIT"/>
</dbReference>
<dbReference type="SUPFAM" id="SSF48452">
    <property type="entry name" value="TPR-like"/>
    <property type="match status" value="1"/>
</dbReference>
<evidence type="ECO:0000256" key="2">
    <source>
        <dbReference type="PROSITE-ProRule" id="PRU01360"/>
    </source>
</evidence>
<keyword evidence="1" id="KW-0732">Signal</keyword>
<accession>A0A1M5TDE1</accession>
<proteinExistence type="inferred from homology"/>
<keyword evidence="2" id="KW-0472">Membrane</keyword>
<dbReference type="SUPFAM" id="SSF49464">
    <property type="entry name" value="Carboxypeptidase regulatory domain-like"/>
    <property type="match status" value="1"/>
</dbReference>
<dbReference type="RefSeq" id="WP_083573370.1">
    <property type="nucleotide sequence ID" value="NZ_FQWS01000002.1"/>
</dbReference>
<dbReference type="Pfam" id="PF13715">
    <property type="entry name" value="CarbopepD_reg_2"/>
    <property type="match status" value="1"/>
</dbReference>
<reference evidence="5" key="1">
    <citation type="submission" date="2016-11" db="EMBL/GenBank/DDBJ databases">
        <authorList>
            <person name="Varghese N."/>
            <person name="Submissions S."/>
        </authorList>
    </citation>
    <scope>NUCLEOTIDE SEQUENCE [LARGE SCALE GENOMIC DNA]</scope>
    <source>
        <strain evidence="5">DSM 25330</strain>
    </source>
</reference>
<feature type="domain" description="VIT" evidence="3">
    <location>
        <begin position="19"/>
        <end position="147"/>
    </location>
</feature>
<keyword evidence="5" id="KW-1185">Reference proteome</keyword>
<dbReference type="PROSITE" id="PS52016">
    <property type="entry name" value="TONB_DEPENDENT_REC_3"/>
    <property type="match status" value="1"/>
</dbReference>
<dbReference type="Gene3D" id="3.40.50.410">
    <property type="entry name" value="von Willebrand factor, type A domain"/>
    <property type="match status" value="1"/>
</dbReference>
<keyword evidence="2" id="KW-1134">Transmembrane beta strand</keyword>
<dbReference type="Gene3D" id="2.170.130.10">
    <property type="entry name" value="TonB-dependent receptor, plug domain"/>
    <property type="match status" value="1"/>
</dbReference>
<dbReference type="AlphaFoldDB" id="A0A1M5TDE1"/>
<dbReference type="NCBIfam" id="TIGR04057">
    <property type="entry name" value="SusC_RagA_signa"/>
    <property type="match status" value="1"/>
</dbReference>
<comment type="similarity">
    <text evidence="2">Belongs to the TonB-dependent receptor family.</text>
</comment>
<dbReference type="Proteomes" id="UP000184522">
    <property type="component" value="Unassembled WGS sequence"/>
</dbReference>
<dbReference type="Pfam" id="PF07715">
    <property type="entry name" value="Plug"/>
    <property type="match status" value="1"/>
</dbReference>
<dbReference type="InterPro" id="IPR019220">
    <property type="entry name" value="DUF2135"/>
</dbReference>
<dbReference type="GO" id="GO:0009279">
    <property type="term" value="C:cell outer membrane"/>
    <property type="evidence" value="ECO:0007669"/>
    <property type="project" value="UniProtKB-SubCell"/>
</dbReference>
<dbReference type="Gene3D" id="2.60.120.380">
    <property type="match status" value="1"/>
</dbReference>
<dbReference type="PROSITE" id="PS51468">
    <property type="entry name" value="VIT"/>
    <property type="match status" value="1"/>
</dbReference>
<sequence length="1142" mass="130148">MKNLIQFFVMFIFISNAYSQTSPQLKINGDKQLKLSMLKVTADISNQYAKVTYDMTFYNGKNRILEGELAFPLGQGQTVSHLSMDLNGILRDAVVVEKELGRVAYENTIKQRIDPVLLEKTKGNNYKVRVYPIPAKGYKRIVISYEQNLSVLDNNYLFEIPFDFKNRLDDFELEIIQNSKEIMPIVDGLFQNNLKFKRNSKNVIAQFKAKDFSANNSLKIKFPTNSNVSLIVEDDHFFLNKNIQAKSRLKENPESIVLLWDASYSMQYKNLEKELELLDLYFSEFENVKVELIAFSNSVLQVEKMIIKDGNWSYLRNKLENVDYDGGTSYQKLPISNVDEVILVSDGMHNLGNLNPKNFKRFYAINSVKSANHELLEAYSNKFGGNYINLNRDTVILSLEKLRNESLQFLGIKSNNRIFEVYPKNNEVVNGNFSLGGKHFNANKVELLFGYKDEVVKTIKIDMQTGVKSNLAKRLWAKQKLKYLEKSAKENKEKIIGHSKDNHLISQYTSMIVLDRISDYVRYKIEPPIELMDDYKRLLSNSKRQEVSRAKIIERRLESLKEDYEDLIEWYTKDFNLKPKIKVKPEIKPTISNVPTSTNLVNQSTASVSREFDSLQPTISGIITASSDGLPLPGVNVYIKGSTRGTQTDFDGKYTINAERGETLVFSFVSMQTEEIVLNNQQNVDLVMKDNTSSLDEVVITGYATTTRAKSSVSSVRISSEQIENRPNASFVQTLSGQVPGLNITTASGNPGGNSIVQIRGVSSINGNTNPLFVVDGVLISENEFRNLNPKDIAEVSVLKDAGATAIYGNRGANGVIVIKTMEGLENRSELIKELDSKIEEHTTLQSWKKNASYLALLNEQVDIDKAYKLYLELREKYHNTPSFFLDVAEFFESRNNYRYALRVVSNLIEIEIDNHELIRALAYKLEQYKEYDLVVHVYEEVLNLRPEEPQSVRDLALAYIEIGEDEKAYKLLNKIVEGDLLEKDEASNYYGIEQIAYIELSNLVSNSKKLKKYKKDFIDVEVDIRVVIDWNHANTDLDLHIKNPAGEDLYYGKTTSRFGGIISDDMTEGYGPETFKIKNAQKGNYKISVKYFSSSVQKIIGPTSLKVTVFRNFGKSNQTKEIKVLRLTDEEGIIKADTLVI</sequence>
<dbReference type="Pfam" id="PF08487">
    <property type="entry name" value="VIT"/>
    <property type="match status" value="1"/>
</dbReference>
<dbReference type="InterPro" id="IPR008969">
    <property type="entry name" value="CarboxyPept-like_regulatory"/>
</dbReference>
<dbReference type="InterPro" id="IPR037066">
    <property type="entry name" value="Plug_dom_sf"/>
</dbReference>
<evidence type="ECO:0000313" key="4">
    <source>
        <dbReference type="EMBL" id="SHH48738.1"/>
    </source>
</evidence>
<dbReference type="SUPFAM" id="SSF53300">
    <property type="entry name" value="vWA-like"/>
    <property type="match status" value="1"/>
</dbReference>
<dbReference type="GO" id="GO:0044718">
    <property type="term" value="P:siderophore transmembrane transport"/>
    <property type="evidence" value="ECO:0007669"/>
    <property type="project" value="TreeGrafter"/>
</dbReference>
<dbReference type="Pfam" id="PF09906">
    <property type="entry name" value="DUF2135"/>
    <property type="match status" value="1"/>
</dbReference>
<evidence type="ECO:0000256" key="1">
    <source>
        <dbReference type="ARBA" id="ARBA00022729"/>
    </source>
</evidence>